<sequence length="65" mass="7376">MAETNYRATVVRSDGNKEDWGFFAFRVNDAGVAAFRSNESTRDGDFDHFLAPGSWVEIRDIYPEA</sequence>
<organism evidence="1 2">
    <name type="scientific">Agromyces lapidis</name>
    <dbReference type="NCBI Taxonomy" id="279574"/>
    <lineage>
        <taxon>Bacteria</taxon>
        <taxon>Bacillati</taxon>
        <taxon>Actinomycetota</taxon>
        <taxon>Actinomycetes</taxon>
        <taxon>Micrococcales</taxon>
        <taxon>Microbacteriaceae</taxon>
        <taxon>Agromyces</taxon>
    </lineage>
</organism>
<dbReference type="RefSeq" id="WP_157423102.1">
    <property type="nucleotide sequence ID" value="NZ_BAAANI010000006.1"/>
</dbReference>
<evidence type="ECO:0000313" key="2">
    <source>
        <dbReference type="Proteomes" id="UP001589667"/>
    </source>
</evidence>
<evidence type="ECO:0000313" key="1">
    <source>
        <dbReference type="EMBL" id="MFB9641509.1"/>
    </source>
</evidence>
<keyword evidence="2" id="KW-1185">Reference proteome</keyword>
<gene>
    <name evidence="1" type="ORF">ACFFQV_04295</name>
</gene>
<proteinExistence type="predicted"/>
<comment type="caution">
    <text evidence="1">The sequence shown here is derived from an EMBL/GenBank/DDBJ whole genome shotgun (WGS) entry which is preliminary data.</text>
</comment>
<dbReference type="Proteomes" id="UP001589667">
    <property type="component" value="Unassembled WGS sequence"/>
</dbReference>
<accession>A0ABV5SME6</accession>
<protein>
    <submittedName>
        <fullName evidence="1">Uncharacterized protein</fullName>
    </submittedName>
</protein>
<reference evidence="1 2" key="1">
    <citation type="submission" date="2024-09" db="EMBL/GenBank/DDBJ databases">
        <authorList>
            <person name="Sun Q."/>
            <person name="Mori K."/>
        </authorList>
    </citation>
    <scope>NUCLEOTIDE SEQUENCE [LARGE SCALE GENOMIC DNA]</scope>
    <source>
        <strain evidence="1 2">JCM 14321</strain>
    </source>
</reference>
<name>A0ABV5SME6_9MICO</name>
<dbReference type="EMBL" id="JBHMBL010000001">
    <property type="protein sequence ID" value="MFB9641509.1"/>
    <property type="molecule type" value="Genomic_DNA"/>
</dbReference>